<feature type="compositionally biased region" description="Basic and acidic residues" evidence="10">
    <location>
        <begin position="8"/>
        <end position="19"/>
    </location>
</feature>
<keyword evidence="2 8" id="KW-0158">Chromosome</keyword>
<feature type="compositionally biased region" description="Low complexity" evidence="10">
    <location>
        <begin position="46"/>
        <end position="56"/>
    </location>
</feature>
<evidence type="ECO:0000256" key="5">
    <source>
        <dbReference type="ARBA" id="ARBA00023054"/>
    </source>
</evidence>
<dbReference type="PANTHER" id="PTHR46681:SF1">
    <property type="entry name" value="KINETOCHORE PROTEIN NDC80 HOMOLOG"/>
    <property type="match status" value="1"/>
</dbReference>
<evidence type="ECO:0000256" key="2">
    <source>
        <dbReference type="ARBA" id="ARBA00022454"/>
    </source>
</evidence>
<comment type="caution">
    <text evidence="12">The sequence shown here is derived from an EMBL/GenBank/DDBJ whole genome shotgun (WGS) entry which is preliminary data.</text>
</comment>
<feature type="region of interest" description="Disordered" evidence="10">
    <location>
        <begin position="1"/>
        <end position="66"/>
    </location>
</feature>
<dbReference type="PANTHER" id="PTHR46681">
    <property type="entry name" value="KINETOCHORE PROTEIN NDC80 HOMOLOG"/>
    <property type="match status" value="1"/>
</dbReference>
<feature type="domain" description="Kinetochore protein Ndc80 CH" evidence="11">
    <location>
        <begin position="44"/>
        <end position="168"/>
    </location>
</feature>
<feature type="coiled-coil region" evidence="9">
    <location>
        <begin position="215"/>
        <end position="385"/>
    </location>
</feature>
<keyword evidence="4 8" id="KW-0498">Mitosis</keyword>
<dbReference type="EMBL" id="JBJUIK010000010">
    <property type="protein sequence ID" value="KAL3515596.1"/>
    <property type="molecule type" value="Genomic_DNA"/>
</dbReference>
<reference evidence="12 13" key="1">
    <citation type="submission" date="2024-11" db="EMBL/GenBank/DDBJ databases">
        <title>A near-complete genome assembly of Cinchona calisaya.</title>
        <authorList>
            <person name="Lian D.C."/>
            <person name="Zhao X.W."/>
            <person name="Wei L."/>
        </authorList>
    </citation>
    <scope>NUCLEOTIDE SEQUENCE [LARGE SCALE GENOMIC DNA]</scope>
    <source>
        <tissue evidence="12">Nenye</tissue>
    </source>
</reference>
<evidence type="ECO:0000313" key="12">
    <source>
        <dbReference type="EMBL" id="KAL3515596.1"/>
    </source>
</evidence>
<comment type="function">
    <text evidence="8">Acts as a component of the essential kinetochore-associated NDC80 complex, which is required for chromosome segregation and spindle checkpoint activity.</text>
</comment>
<keyword evidence="5 9" id="KW-0175">Coiled coil</keyword>
<dbReference type="GO" id="GO:0031262">
    <property type="term" value="C:Ndc80 complex"/>
    <property type="evidence" value="ECO:0007669"/>
    <property type="project" value="UniProtKB-UniRule"/>
</dbReference>
<dbReference type="Proteomes" id="UP001630127">
    <property type="component" value="Unassembled WGS sequence"/>
</dbReference>
<evidence type="ECO:0000313" key="13">
    <source>
        <dbReference type="Proteomes" id="UP001630127"/>
    </source>
</evidence>
<evidence type="ECO:0000259" key="11">
    <source>
        <dbReference type="Pfam" id="PF03801"/>
    </source>
</evidence>
<name>A0ABD2Z7Y9_9GENT</name>
<dbReference type="Gene3D" id="1.10.418.30">
    <property type="entry name" value="Ncd80 complex, Ncd80 subunit"/>
    <property type="match status" value="1"/>
</dbReference>
<dbReference type="GO" id="GO:0051315">
    <property type="term" value="P:attachment of mitotic spindle microtubules to kinetochore"/>
    <property type="evidence" value="ECO:0007669"/>
    <property type="project" value="UniProtKB-UniRule"/>
</dbReference>
<keyword evidence="6 8" id="KW-0131">Cell cycle</keyword>
<comment type="subcellular location">
    <subcellularLocation>
        <location evidence="8">Chromosome</location>
        <location evidence="8">Centromere</location>
        <location evidence="8">Kinetochore</location>
    </subcellularLocation>
    <subcellularLocation>
        <location evidence="8">Nucleus</location>
    </subcellularLocation>
</comment>
<protein>
    <recommendedName>
        <fullName evidence="8">Kinetochore protein NDC80</fullName>
    </recommendedName>
</protein>
<evidence type="ECO:0000256" key="8">
    <source>
        <dbReference type="RuleBase" id="RU368072"/>
    </source>
</evidence>
<keyword evidence="3 8" id="KW-0132">Cell division</keyword>
<keyword evidence="13" id="KW-1185">Reference proteome</keyword>
<dbReference type="InterPro" id="IPR055260">
    <property type="entry name" value="Ndc80_CH"/>
</dbReference>
<comment type="similarity">
    <text evidence="1 8">Belongs to the NDC80/HEC1 family.</text>
</comment>
<sequence length="589" mass="66716">MRKSTRRRATDSLASDRRPPPPTPTSVAATPGDPWHFISKGRDSDASFTSSRPSSSAGINSRSSTVPITDKSSQLAAIRTINAYLSSHSVPVSLKPPLPSAKDIIETLKFILSRMGFTASKIDDDLQIVLKTLNCPVKLNKSALRAPGTPHSWPSLLAVINWLVQINLHDDHLLSVKQVRSNFESNDMLQYTANSYLYYIRGDDEAVEALDDEYMSKLATNREEIVQDLKGLEENVSESEKKLELLKTEPSQREVLEKEKSMLEEDVKKFHAMIDQLDGHMVTVAKVLEEKEKLLDTKVSETKRIKEENEELKRRIEEQGINALDAERMKKELMAVEQDISKTEVSRNEWEEKAWDLNSEIGNKLQELEEQMIECNQAIRRLKLGIECQYQLNAKGSTPIEVLGLDYKSTLKPALASFEESIKKSSMEKLEELISLQQQSAQNADRIEAKRNQAADRQSHIDEVEAQINRIRKETQEHTSRCVSEAAKMVDELEAETHNLETVEKEATEFLEASKVKLQEVTMQIDEEVQLCARELFMLIDSVSKYKEYMASKITEMKNELLKTVGAIADMHKASLSAKLGRQDPERVS</sequence>
<keyword evidence="8" id="KW-0539">Nucleus</keyword>
<dbReference type="InterPro" id="IPR038273">
    <property type="entry name" value="Ndc80_sf"/>
</dbReference>
<evidence type="ECO:0000256" key="1">
    <source>
        <dbReference type="ARBA" id="ARBA00007050"/>
    </source>
</evidence>
<keyword evidence="8" id="KW-0995">Kinetochore</keyword>
<dbReference type="AlphaFoldDB" id="A0ABD2Z7Y9"/>
<evidence type="ECO:0000256" key="6">
    <source>
        <dbReference type="ARBA" id="ARBA00023306"/>
    </source>
</evidence>
<dbReference type="GO" id="GO:0005634">
    <property type="term" value="C:nucleus"/>
    <property type="evidence" value="ECO:0007669"/>
    <property type="project" value="UniProtKB-SubCell"/>
</dbReference>
<evidence type="ECO:0000256" key="3">
    <source>
        <dbReference type="ARBA" id="ARBA00022618"/>
    </source>
</evidence>
<proteinExistence type="inferred from homology"/>
<organism evidence="12 13">
    <name type="scientific">Cinchona calisaya</name>
    <dbReference type="NCBI Taxonomy" id="153742"/>
    <lineage>
        <taxon>Eukaryota</taxon>
        <taxon>Viridiplantae</taxon>
        <taxon>Streptophyta</taxon>
        <taxon>Embryophyta</taxon>
        <taxon>Tracheophyta</taxon>
        <taxon>Spermatophyta</taxon>
        <taxon>Magnoliopsida</taxon>
        <taxon>eudicotyledons</taxon>
        <taxon>Gunneridae</taxon>
        <taxon>Pentapetalae</taxon>
        <taxon>asterids</taxon>
        <taxon>lamiids</taxon>
        <taxon>Gentianales</taxon>
        <taxon>Rubiaceae</taxon>
        <taxon>Cinchonoideae</taxon>
        <taxon>Cinchoneae</taxon>
        <taxon>Cinchona</taxon>
    </lineage>
</organism>
<dbReference type="Pfam" id="PF03801">
    <property type="entry name" value="Ndc80_HEC"/>
    <property type="match status" value="1"/>
</dbReference>
<evidence type="ECO:0000256" key="4">
    <source>
        <dbReference type="ARBA" id="ARBA00022776"/>
    </source>
</evidence>
<comment type="subunit">
    <text evidence="8">Component of the NDC80 complex.</text>
</comment>
<dbReference type="GO" id="GO:0051301">
    <property type="term" value="P:cell division"/>
    <property type="evidence" value="ECO:0007669"/>
    <property type="project" value="UniProtKB-UniRule"/>
</dbReference>
<dbReference type="InterPro" id="IPR055307">
    <property type="entry name" value="NDC80_plants"/>
</dbReference>
<evidence type="ECO:0000256" key="7">
    <source>
        <dbReference type="ARBA" id="ARBA00023328"/>
    </source>
</evidence>
<evidence type="ECO:0000256" key="9">
    <source>
        <dbReference type="SAM" id="Coils"/>
    </source>
</evidence>
<feature type="coiled-coil region" evidence="9">
    <location>
        <begin position="427"/>
        <end position="513"/>
    </location>
</feature>
<keyword evidence="7 8" id="KW-0137">Centromere</keyword>
<feature type="compositionally biased region" description="Polar residues" evidence="10">
    <location>
        <begin position="57"/>
        <end position="66"/>
    </location>
</feature>
<gene>
    <name evidence="12" type="ORF">ACH5RR_022498</name>
</gene>
<evidence type="ECO:0000256" key="10">
    <source>
        <dbReference type="SAM" id="MobiDB-lite"/>
    </source>
</evidence>
<accession>A0ABD2Z7Y9</accession>